<dbReference type="OrthoDB" id="11258at2"/>
<keyword evidence="1" id="KW-0732">Signal</keyword>
<reference evidence="2 3" key="1">
    <citation type="journal article" date="2011" name="Stand. Genomic Sci.">
        <title>Complete genome sequence of the thermophilic sulfur-reducer Desulfurobacterium thermolithotrophum type strain (BSA(T)) from a deep-sea hydrothermal vent.</title>
        <authorList>
            <person name="Goker M."/>
            <person name="Daligault H."/>
            <person name="Mwirichia R."/>
            <person name="Lapidus A."/>
            <person name="Lucas S."/>
            <person name="Deshpande S."/>
            <person name="Pagani I."/>
            <person name="Tapia R."/>
            <person name="Cheng J.F."/>
            <person name="Goodwin L."/>
            <person name="Pitluck S."/>
            <person name="Liolios K."/>
            <person name="Ivanova N."/>
            <person name="Mavromatis K."/>
            <person name="Mikhailova N."/>
            <person name="Pati A."/>
            <person name="Chen A."/>
            <person name="Palaniappan K."/>
            <person name="Han C."/>
            <person name="Land M."/>
            <person name="Hauser L."/>
            <person name="Pan C."/>
            <person name="Brambilla E.M."/>
            <person name="Rohde M."/>
            <person name="Spring S."/>
            <person name="Sikorski J."/>
            <person name="Wirth R."/>
            <person name="Detter J.C."/>
            <person name="Woyke T."/>
            <person name="Bristow J."/>
            <person name="Eisen J.A."/>
            <person name="Markowitz V."/>
            <person name="Hugenholtz P."/>
            <person name="Kyrpides N.C."/>
            <person name="Klenk H.P."/>
        </authorList>
    </citation>
    <scope>NUCLEOTIDE SEQUENCE [LARGE SCALE GENOMIC DNA]</scope>
    <source>
        <strain evidence="3">DSM 11699 / BSA</strain>
    </source>
</reference>
<dbReference type="HOGENOM" id="CLU_778273_0_0_0"/>
<dbReference type="RefSeq" id="WP_013638639.1">
    <property type="nucleotide sequence ID" value="NC_015185.1"/>
</dbReference>
<accession>F0S006</accession>
<sequence>MKGMLRVVTVLLLFSSLSAKADEEILRQEQKIEDFESQLKEGQCVLTDSKNTQIAISGGISAGYFYTNNPGKEATKNRKSKFVLTNALINLSISPKDYPFSVNLGLGGTATPSLVDNPVDSGPQFDIEYADLSLTPIQNLTLEIGLLQPNAGYEDTYTFNNKNITVGVVASQQPYNAYGARVTYSLNNFDVYGGYYRDRLDNTEYAIEGYSDVDHSYEFGIGGNIFGFDSTLYYYNINGIRSLVGITLEKEFENIYLAIDADYWKWDDNAKKFQNIKDNSAYGISLYVSPKINVNEKVEMPVRLEYVNQGKSKIYVDSEDADNIYTITVTPTYHLTDDIYIRAEGGYVYAQNGFEDNHGQRKDSKYYVSFEVGYAF</sequence>
<dbReference type="eggNOG" id="COG3203">
    <property type="taxonomic scope" value="Bacteria"/>
</dbReference>
<name>F0S006_DESTD</name>
<dbReference type="InParanoid" id="F0S006"/>
<evidence type="ECO:0000313" key="2">
    <source>
        <dbReference type="EMBL" id="ADY73687.1"/>
    </source>
</evidence>
<dbReference type="AlphaFoldDB" id="F0S006"/>
<dbReference type="SUPFAM" id="SSF56935">
    <property type="entry name" value="Porins"/>
    <property type="match status" value="1"/>
</dbReference>
<protein>
    <recommendedName>
        <fullName evidence="4">Porin</fullName>
    </recommendedName>
</protein>
<proteinExistence type="predicted"/>
<evidence type="ECO:0008006" key="4">
    <source>
        <dbReference type="Google" id="ProtNLM"/>
    </source>
</evidence>
<evidence type="ECO:0000313" key="3">
    <source>
        <dbReference type="Proteomes" id="UP000007102"/>
    </source>
</evidence>
<dbReference type="Proteomes" id="UP000007102">
    <property type="component" value="Chromosome"/>
</dbReference>
<gene>
    <name evidence="2" type="ordered locus">Dester_1049</name>
</gene>
<evidence type="ECO:0000256" key="1">
    <source>
        <dbReference type="SAM" id="SignalP"/>
    </source>
</evidence>
<reference evidence="3" key="2">
    <citation type="submission" date="2011-02" db="EMBL/GenBank/DDBJ databases">
        <title>The complete genome of Desulfurobacterium thermolithotrophum DSM 11699.</title>
        <authorList>
            <consortium name="US DOE Joint Genome Institute (JGI-PGF)"/>
            <person name="Lucas S."/>
            <person name="Copeland A."/>
            <person name="Lapidus A."/>
            <person name="Bruce D."/>
            <person name="Goodwin L."/>
            <person name="Pitluck S."/>
            <person name="Kyrpides N."/>
            <person name="Mavromatis K."/>
            <person name="Pagani I."/>
            <person name="Ivanova N."/>
            <person name="Mikhailova N."/>
            <person name="Daligault H."/>
            <person name="Detter J.C."/>
            <person name="Tapia R."/>
            <person name="Han C."/>
            <person name="Land M."/>
            <person name="Hauser L."/>
            <person name="Markowitz V."/>
            <person name="Cheng J.-F."/>
            <person name="Hugenholtz P."/>
            <person name="Woyke T."/>
            <person name="Wu D."/>
            <person name="Spring S."/>
            <person name="Brambilla E."/>
            <person name="Klenk H.-P."/>
            <person name="Eisen J.A."/>
        </authorList>
    </citation>
    <scope>NUCLEOTIDE SEQUENCE [LARGE SCALE GENOMIC DNA]</scope>
    <source>
        <strain evidence="3">DSM 11699 / BSA</strain>
    </source>
</reference>
<dbReference type="EMBL" id="CP002543">
    <property type="protein sequence ID" value="ADY73687.1"/>
    <property type="molecule type" value="Genomic_DNA"/>
</dbReference>
<feature type="chain" id="PRO_5003258001" description="Porin" evidence="1">
    <location>
        <begin position="22"/>
        <end position="376"/>
    </location>
</feature>
<dbReference type="InterPro" id="IPR011486">
    <property type="entry name" value="BBP2"/>
</dbReference>
<keyword evidence="3" id="KW-1185">Reference proteome</keyword>
<feature type="signal peptide" evidence="1">
    <location>
        <begin position="1"/>
        <end position="21"/>
    </location>
</feature>
<organism evidence="2 3">
    <name type="scientific">Desulfurobacterium thermolithotrophum (strain DSM 11699 / BSA)</name>
    <dbReference type="NCBI Taxonomy" id="868864"/>
    <lineage>
        <taxon>Bacteria</taxon>
        <taxon>Pseudomonadati</taxon>
        <taxon>Aquificota</taxon>
        <taxon>Aquificia</taxon>
        <taxon>Desulfurobacteriales</taxon>
        <taxon>Desulfurobacteriaceae</taxon>
        <taxon>Desulfurobacterium</taxon>
    </lineage>
</organism>
<dbReference type="KEGG" id="dte:Dester_1049"/>
<dbReference type="Pfam" id="PF07642">
    <property type="entry name" value="BBP2"/>
    <property type="match status" value="1"/>
</dbReference>
<dbReference type="STRING" id="868864.Dester_1049"/>